<reference evidence="4" key="1">
    <citation type="submission" date="2018-06" db="EMBL/GenBank/DDBJ databases">
        <authorList>
            <person name="Zhirakovskaya E."/>
        </authorList>
    </citation>
    <scope>NUCLEOTIDE SEQUENCE</scope>
</reference>
<evidence type="ECO:0000259" key="3">
    <source>
        <dbReference type="Pfam" id="PF19290"/>
    </source>
</evidence>
<dbReference type="Pfam" id="PF19289">
    <property type="entry name" value="PmbA_TldD_3rd"/>
    <property type="match status" value="1"/>
</dbReference>
<proteinExistence type="predicted"/>
<dbReference type="GO" id="GO:0008237">
    <property type="term" value="F:metallopeptidase activity"/>
    <property type="evidence" value="ECO:0007669"/>
    <property type="project" value="InterPro"/>
</dbReference>
<sequence>MTKEEKYTLAKWAMEQALKSGAQQAGASISNDKSSSVDVRGQKIEKLEQAVQSNLSISLYVDNKFSAHSTNRLDKKELKHFIAEAVEATKYLSEDKFRTLPDPSLYYKGGGVELEMLDPGYENIEPQTKIGLAFNAESEALGKDKRIVSVTSSYYDGMDSIVMVTSNGFKGDTASSYFSLYVSVSVKDEDARPGAGWNESAIFFNKLKTTGIGLTALKKALGKLGQGKVTSAKMAMIVENRSVGKIFGPLISALNGSSVYQKNSFLINKLGEKVASGKLTLVDDPFIASGRGSRLFDREGLASKKRPIFEEGILKNYFIDTYYGKKLEMEPTSGSTSNLVFNPGGKSLDGLVASLEKGILVTGFNGGNCNGSTGDFSYGIEGFLIEKGKPTRAVSGMNISGNMKQLWMDLAEVGADAREDSSWRTPSLLFNNVDFSGS</sequence>
<accession>A0A3B0U3C8</accession>
<dbReference type="Pfam" id="PF19290">
    <property type="entry name" value="PmbA_TldD_2nd"/>
    <property type="match status" value="1"/>
</dbReference>
<feature type="domain" description="Metalloprotease TldD/E N-terminal" evidence="1">
    <location>
        <begin position="29"/>
        <end position="88"/>
    </location>
</feature>
<dbReference type="PANTHER" id="PTHR43421">
    <property type="entry name" value="METALLOPROTEASE PMBA"/>
    <property type="match status" value="1"/>
</dbReference>
<dbReference type="GO" id="GO:0005829">
    <property type="term" value="C:cytosol"/>
    <property type="evidence" value="ECO:0007669"/>
    <property type="project" value="TreeGrafter"/>
</dbReference>
<name>A0A3B0U3C8_9ZZZZ</name>
<dbReference type="InterPro" id="IPR036059">
    <property type="entry name" value="TldD/PmbA_sf"/>
</dbReference>
<dbReference type="AlphaFoldDB" id="A0A3B0U3C8"/>
<evidence type="ECO:0000259" key="2">
    <source>
        <dbReference type="Pfam" id="PF19289"/>
    </source>
</evidence>
<feature type="domain" description="Metalloprotease TldD/E C-terminal" evidence="2">
    <location>
        <begin position="232"/>
        <end position="437"/>
    </location>
</feature>
<feature type="domain" description="Metalloprotease TldD/E central" evidence="3">
    <location>
        <begin position="122"/>
        <end position="224"/>
    </location>
</feature>
<dbReference type="GO" id="GO:0006508">
    <property type="term" value="P:proteolysis"/>
    <property type="evidence" value="ECO:0007669"/>
    <property type="project" value="InterPro"/>
</dbReference>
<evidence type="ECO:0000259" key="1">
    <source>
        <dbReference type="Pfam" id="PF01523"/>
    </source>
</evidence>
<evidence type="ECO:0000313" key="4">
    <source>
        <dbReference type="EMBL" id="VAW20107.1"/>
    </source>
</evidence>
<dbReference type="PANTHER" id="PTHR43421:SF1">
    <property type="entry name" value="METALLOPROTEASE PMBA"/>
    <property type="match status" value="1"/>
</dbReference>
<protein>
    <submittedName>
        <fullName evidence="4">TldE protein, part of TldE/TldD proteolytic complex</fullName>
    </submittedName>
</protein>
<dbReference type="InterPro" id="IPR045570">
    <property type="entry name" value="Metalloprtase-TldD/E_cen_dom"/>
</dbReference>
<organism evidence="4">
    <name type="scientific">hydrothermal vent metagenome</name>
    <dbReference type="NCBI Taxonomy" id="652676"/>
    <lineage>
        <taxon>unclassified sequences</taxon>
        <taxon>metagenomes</taxon>
        <taxon>ecological metagenomes</taxon>
    </lineage>
</organism>
<dbReference type="EMBL" id="UOEP01000114">
    <property type="protein sequence ID" value="VAW20107.1"/>
    <property type="molecule type" value="Genomic_DNA"/>
</dbReference>
<dbReference type="Pfam" id="PF01523">
    <property type="entry name" value="PmbA_TldD_1st"/>
    <property type="match status" value="1"/>
</dbReference>
<dbReference type="InterPro" id="IPR035068">
    <property type="entry name" value="TldD/PmbA_N"/>
</dbReference>
<dbReference type="InterPro" id="IPR045569">
    <property type="entry name" value="Metalloprtase-TldD/E_C"/>
</dbReference>
<dbReference type="InterPro" id="IPR047657">
    <property type="entry name" value="PmbA"/>
</dbReference>
<dbReference type="Gene3D" id="3.30.2290.10">
    <property type="entry name" value="PmbA/TldD superfamily"/>
    <property type="match status" value="1"/>
</dbReference>
<gene>
    <name evidence="4" type="ORF">MNBD_BACTEROID01-279</name>
</gene>
<dbReference type="SUPFAM" id="SSF111283">
    <property type="entry name" value="Putative modulator of DNA gyrase, PmbA/TldD"/>
    <property type="match status" value="1"/>
</dbReference>
<dbReference type="InterPro" id="IPR002510">
    <property type="entry name" value="Metalloprtase-TldD/E_N"/>
</dbReference>